<keyword evidence="12" id="KW-0966">Cell projection</keyword>
<keyword evidence="8" id="KW-0969">Cilium</keyword>
<dbReference type="UCSC" id="T05E12.1">
    <property type="organism name" value="c. elegans"/>
</dbReference>
<dbReference type="InParanoid" id="O18027"/>
<keyword evidence="5 19" id="KW-0812">Transmembrane</keyword>
<feature type="transmembrane region" description="Helical" evidence="19">
    <location>
        <begin position="128"/>
        <end position="150"/>
    </location>
</feature>
<feature type="transmembrane region" description="Helical" evidence="19">
    <location>
        <begin position="245"/>
        <end position="272"/>
    </location>
</feature>
<evidence type="ECO:0000256" key="10">
    <source>
        <dbReference type="ARBA" id="ARBA00023170"/>
    </source>
</evidence>
<keyword evidence="6" id="KW-0552">Olfaction</keyword>
<dbReference type="Pfam" id="PF10326">
    <property type="entry name" value="7TM_GPCR_Str"/>
    <property type="match status" value="1"/>
</dbReference>
<dbReference type="SUPFAM" id="SSF81321">
    <property type="entry name" value="Family A G protein-coupled receptor-like"/>
    <property type="match status" value="1"/>
</dbReference>
<evidence type="ECO:0000256" key="19">
    <source>
        <dbReference type="SAM" id="Phobius"/>
    </source>
</evidence>
<dbReference type="GO" id="GO:0006935">
    <property type="term" value="P:chemotaxis"/>
    <property type="evidence" value="ECO:0007669"/>
    <property type="project" value="UniProtKB-KW"/>
</dbReference>
<reference evidence="20 21" key="1">
    <citation type="journal article" date="1998" name="Science">
        <title>Genome sequence of the nematode C. elegans: a platform for investigating biology.</title>
        <authorList>
            <consortium name="The C. elegans sequencing consortium"/>
            <person name="Sulson J.E."/>
            <person name="Waterston R."/>
        </authorList>
    </citation>
    <scope>NUCLEOTIDE SEQUENCE [LARGE SCALE GENOMIC DNA]</scope>
    <source>
        <strain evidence="20 21">Bristol N2</strain>
    </source>
</reference>
<sequence length="343" mass="39247">MEQTIQIIQFGGFFASQLTNGLLLYLLCRKTSKQFGRYRVLMISFSLSAMMYSVLDFLTLPIFVCKERSFCIVSSGMFTHDKYIGFPLIATTSGCFGLCLSVLALQFFYRYIAICKPEKLHIFNGKSIFYTSSPCFVLLFLCLIQAWFFMKPVPETQLHYQKIFRESFDMDSFDVAFVAMKYKSSPTESIPEHWNIQQVFGFLFCVVIMQSCVFAILFCGLRTFFYMKKFSFTMSQKTKELHRQLFFTLTLQTLLPGITMFIPVGSLIALPFFGVDLGLEVNKIGAFLGVYPALDPLIAIFLITDFRNFVLCLEKRTAYKIAAGLTGIESSTARRSSSMNQLR</sequence>
<dbReference type="eggNOG" id="ENOG502TFF7">
    <property type="taxonomic scope" value="Eukaryota"/>
</dbReference>
<keyword evidence="10 20" id="KW-0675">Receptor</keyword>
<keyword evidence="3" id="KW-0145">Chemotaxis</keyword>
<dbReference type="AlphaFoldDB" id="O18027"/>
<dbReference type="GO" id="GO:0042048">
    <property type="term" value="P:olfactory behavior"/>
    <property type="evidence" value="ECO:0000318"/>
    <property type="project" value="GO_Central"/>
</dbReference>
<dbReference type="GO" id="GO:0007186">
    <property type="term" value="P:G protein-coupled receptor signaling pathway"/>
    <property type="evidence" value="ECO:0000318"/>
    <property type="project" value="GO_Central"/>
</dbReference>
<evidence type="ECO:0000313" key="20">
    <source>
        <dbReference type="EMBL" id="CAB04681.2"/>
    </source>
</evidence>
<evidence type="ECO:0000256" key="3">
    <source>
        <dbReference type="ARBA" id="ARBA00022500"/>
    </source>
</evidence>
<dbReference type="Gene3D" id="1.20.1070.10">
    <property type="entry name" value="Rhodopsin 7-helix transmembrane proteins"/>
    <property type="match status" value="1"/>
</dbReference>
<dbReference type="Proteomes" id="UP000001940">
    <property type="component" value="Chromosome V"/>
</dbReference>
<proteinExistence type="inferred from homology"/>
<feature type="transmembrane region" description="Helical" evidence="19">
    <location>
        <begin position="199"/>
        <end position="225"/>
    </location>
</feature>
<evidence type="ECO:0000256" key="18">
    <source>
        <dbReference type="ARBA" id="ARBA00082489"/>
    </source>
</evidence>
<dbReference type="WormBase" id="T05E12.1">
    <property type="protein sequence ID" value="CE36191"/>
    <property type="gene ID" value="WBGene00006176"/>
    <property type="gene designation" value="str-125"/>
</dbReference>
<comment type="similarity">
    <text evidence="14">Belongs to the nematode receptor-like protein str family.</text>
</comment>
<feature type="transmembrane region" description="Helical" evidence="19">
    <location>
        <begin position="84"/>
        <end position="108"/>
    </location>
</feature>
<keyword evidence="2" id="KW-1003">Cell membrane</keyword>
<dbReference type="KEGG" id="cel:CELE_T05E12.1"/>
<dbReference type="GeneID" id="188134"/>
<dbReference type="FunFam" id="1.20.1070.10:FF:000128">
    <property type="entry name" value="Seven TM Receptor"/>
    <property type="match status" value="1"/>
</dbReference>
<evidence type="ECO:0000256" key="16">
    <source>
        <dbReference type="ARBA" id="ARBA00067967"/>
    </source>
</evidence>
<keyword evidence="4" id="KW-0716">Sensory transduction</keyword>
<comment type="function">
    <text evidence="13">An odorant receptor which affects chemotaxis to the volatile odorant diacetyl. Specifies AWA neuronal cell fate via the odr-7 pathway.</text>
</comment>
<dbReference type="PANTHER" id="PTHR22943">
    <property type="entry name" value="7-TRANSMEMBRANE DOMAIN RECEPTOR C.ELEGANS"/>
    <property type="match status" value="1"/>
</dbReference>
<evidence type="ECO:0000313" key="21">
    <source>
        <dbReference type="Proteomes" id="UP000001940"/>
    </source>
</evidence>
<evidence type="ECO:0000256" key="5">
    <source>
        <dbReference type="ARBA" id="ARBA00022692"/>
    </source>
</evidence>
<accession>O18027</accession>
<feature type="transmembrane region" description="Helical" evidence="19">
    <location>
        <begin position="40"/>
        <end position="64"/>
    </location>
</feature>
<dbReference type="PaxDb" id="6239-T05E12.1"/>
<dbReference type="PANTHER" id="PTHR22943:SF253">
    <property type="entry name" value="SEVEN TM RECEPTOR"/>
    <property type="match status" value="1"/>
</dbReference>
<keyword evidence="9 19" id="KW-0472">Membrane</keyword>
<evidence type="ECO:0000256" key="8">
    <source>
        <dbReference type="ARBA" id="ARBA00023069"/>
    </source>
</evidence>
<organism evidence="20 21">
    <name type="scientific">Caenorhabditis elegans</name>
    <dbReference type="NCBI Taxonomy" id="6239"/>
    <lineage>
        <taxon>Eukaryota</taxon>
        <taxon>Metazoa</taxon>
        <taxon>Ecdysozoa</taxon>
        <taxon>Nematoda</taxon>
        <taxon>Chromadorea</taxon>
        <taxon>Rhabditida</taxon>
        <taxon>Rhabditina</taxon>
        <taxon>Rhabditomorpha</taxon>
        <taxon>Rhabditoidea</taxon>
        <taxon>Rhabditidae</taxon>
        <taxon>Peloderinae</taxon>
        <taxon>Caenorhabditis</taxon>
    </lineage>
</organism>
<dbReference type="RefSeq" id="NP_507323.2">
    <property type="nucleotide sequence ID" value="NM_074922.2"/>
</dbReference>
<dbReference type="Bgee" id="WBGene00006176">
    <property type="expression patterns" value="Expressed in pharyngeal muscle cell (C elegans) and 1 other cell type or tissue"/>
</dbReference>
<evidence type="ECO:0000256" key="12">
    <source>
        <dbReference type="ARBA" id="ARBA00023273"/>
    </source>
</evidence>
<evidence type="ECO:0000256" key="15">
    <source>
        <dbReference type="ARBA" id="ARBA00064300"/>
    </source>
</evidence>
<dbReference type="AGR" id="WB:WBGene00006176"/>
<gene>
    <name evidence="20 22" type="primary">str-125</name>
    <name evidence="20" type="ORF">CELE_T05E12.1</name>
    <name evidence="22" type="ORF">T05E12.1</name>
</gene>
<evidence type="ECO:0000256" key="4">
    <source>
        <dbReference type="ARBA" id="ARBA00022606"/>
    </source>
</evidence>
<dbReference type="CTD" id="188134"/>
<evidence type="ECO:0000313" key="22">
    <source>
        <dbReference type="WormBase" id="T05E12.1"/>
    </source>
</evidence>
<dbReference type="EMBL" id="BX284605">
    <property type="protein sequence ID" value="CAB04681.2"/>
    <property type="molecule type" value="Genomic_DNA"/>
</dbReference>
<evidence type="ECO:0000256" key="6">
    <source>
        <dbReference type="ARBA" id="ARBA00022725"/>
    </source>
</evidence>
<feature type="transmembrane region" description="Helical" evidence="19">
    <location>
        <begin position="6"/>
        <end position="28"/>
    </location>
</feature>
<dbReference type="PIR" id="T24528">
    <property type="entry name" value="T24528"/>
</dbReference>
<keyword evidence="21" id="KW-1185">Reference proteome</keyword>
<protein>
    <recommendedName>
        <fullName evidence="16">Serpentine receptor class r-10</fullName>
    </recommendedName>
    <alternativeName>
        <fullName evidence="17">Odorant response abnormal protein 10</fullName>
    </alternativeName>
    <alternativeName>
        <fullName evidence="18">Olfactory receptor 10</fullName>
    </alternativeName>
</protein>
<comment type="subunit">
    <text evidence="15">Interacts with odr-4.</text>
</comment>
<dbReference type="GO" id="GO:0005886">
    <property type="term" value="C:plasma membrane"/>
    <property type="evidence" value="ECO:0000318"/>
    <property type="project" value="GO_Central"/>
</dbReference>
<dbReference type="InterPro" id="IPR019428">
    <property type="entry name" value="7TM_GPCR_serpentine_rcpt_Str"/>
</dbReference>
<evidence type="ECO:0000256" key="7">
    <source>
        <dbReference type="ARBA" id="ARBA00022989"/>
    </source>
</evidence>
<evidence type="ECO:0000256" key="1">
    <source>
        <dbReference type="ARBA" id="ARBA00004272"/>
    </source>
</evidence>
<dbReference type="GO" id="GO:0060170">
    <property type="term" value="C:ciliary membrane"/>
    <property type="evidence" value="ECO:0007669"/>
    <property type="project" value="UniProtKB-SubCell"/>
</dbReference>
<evidence type="ECO:0000256" key="17">
    <source>
        <dbReference type="ARBA" id="ARBA00078653"/>
    </source>
</evidence>
<feature type="transmembrane region" description="Helical" evidence="19">
    <location>
        <begin position="284"/>
        <end position="306"/>
    </location>
</feature>
<evidence type="ECO:0000256" key="13">
    <source>
        <dbReference type="ARBA" id="ARBA00054965"/>
    </source>
</evidence>
<dbReference type="PhylomeDB" id="O18027"/>
<keyword evidence="11" id="KW-0325">Glycoprotein</keyword>
<dbReference type="FunCoup" id="O18027">
    <property type="interactions" value="1"/>
</dbReference>
<evidence type="ECO:0000256" key="9">
    <source>
        <dbReference type="ARBA" id="ARBA00023136"/>
    </source>
</evidence>
<name>O18027_CAEEL</name>
<evidence type="ECO:0000256" key="2">
    <source>
        <dbReference type="ARBA" id="ARBA00022475"/>
    </source>
</evidence>
<dbReference type="HOGENOM" id="CLU_036335_2_1_1"/>
<dbReference type="GO" id="GO:0038022">
    <property type="term" value="F:G protein-coupled olfactory receptor activity"/>
    <property type="evidence" value="ECO:0000318"/>
    <property type="project" value="GO_Central"/>
</dbReference>
<comment type="subcellular location">
    <subcellularLocation>
        <location evidence="1">Cell projection</location>
        <location evidence="1">Cilium membrane</location>
        <topology evidence="1">Multi-pass membrane protein</topology>
    </subcellularLocation>
</comment>
<keyword evidence="7 19" id="KW-1133">Transmembrane helix</keyword>
<evidence type="ECO:0000256" key="14">
    <source>
        <dbReference type="ARBA" id="ARBA00061678"/>
    </source>
</evidence>
<evidence type="ECO:0000256" key="11">
    <source>
        <dbReference type="ARBA" id="ARBA00023180"/>
    </source>
</evidence>